<feature type="transmembrane region" description="Helical" evidence="1">
    <location>
        <begin position="320"/>
        <end position="341"/>
    </location>
</feature>
<reference evidence="2 3" key="1">
    <citation type="submission" date="2018-12" db="EMBL/GenBank/DDBJ databases">
        <authorList>
            <person name="Criscuolo A."/>
        </authorList>
    </citation>
    <scope>NUCLEOTIDE SEQUENCE [LARGE SCALE GENOMIC DNA]</scope>
    <source>
        <strain evidence="2">ACIP1116281</strain>
    </source>
</reference>
<feature type="transmembrane region" description="Helical" evidence="1">
    <location>
        <begin position="45"/>
        <end position="68"/>
    </location>
</feature>
<dbReference type="OrthoDB" id="5245199at2"/>
<dbReference type="Proteomes" id="UP000268844">
    <property type="component" value="Unassembled WGS sequence"/>
</dbReference>
<accession>A0A447I893</accession>
<feature type="transmembrane region" description="Helical" evidence="1">
    <location>
        <begin position="191"/>
        <end position="211"/>
    </location>
</feature>
<proteinExistence type="predicted"/>
<feature type="transmembrane region" description="Helical" evidence="1">
    <location>
        <begin position="255"/>
        <end position="279"/>
    </location>
</feature>
<sequence>MLMAAISRWTLAFFGAALGFLVCALGLMAAGIGYPEAALLAPQTLIVVHLVVLGWLTLLMTGALLQFLPVLVGGALRFAGLAPIVLGLIVSGLILLLMGFAVMDGWALVPPETLPLGGLLLLTGLSLAAVMLFSTLLNAKSLPLPAGFVAIALMSVLVTALLGETLASAIAGLFGGDFAAAIITHGVPLHAGFGLGGWLTLAAMGVSYRLVSMFLVAPERKGLLSRLVFCCALMAVAGLGLALGMLLAVNADLPLALGVAGLAGLGALAAYAGDIVALYRSRRRRELELHMAAAMAAFVALPVGGLWLVGASWAGNEAGIAAAVYLLALGWLGGLGLAMLYKIVPFLTWLECFAPLMGRKPTPRVQDLVAEPRARLAFFAYFAAVLGAALALQCGLPLVFRAAALCQLLAVSWLILQFYRARRLADLPAPWHDHPRPRLLLPRQRSFL</sequence>
<organism evidence="2 3">
    <name type="scientific">Devosia equisanguinis</name>
    <dbReference type="NCBI Taxonomy" id="2490941"/>
    <lineage>
        <taxon>Bacteria</taxon>
        <taxon>Pseudomonadati</taxon>
        <taxon>Pseudomonadota</taxon>
        <taxon>Alphaproteobacteria</taxon>
        <taxon>Hyphomicrobiales</taxon>
        <taxon>Devosiaceae</taxon>
        <taxon>Devosia</taxon>
    </lineage>
</organism>
<evidence type="ECO:0000313" key="3">
    <source>
        <dbReference type="Proteomes" id="UP000268844"/>
    </source>
</evidence>
<keyword evidence="1" id="KW-0472">Membrane</keyword>
<feature type="transmembrane region" description="Helical" evidence="1">
    <location>
        <begin position="374"/>
        <end position="392"/>
    </location>
</feature>
<feature type="transmembrane region" description="Helical" evidence="1">
    <location>
        <begin position="114"/>
        <end position="136"/>
    </location>
</feature>
<gene>
    <name evidence="2" type="ORF">DEVEQU_00868</name>
</gene>
<evidence type="ECO:0000256" key="1">
    <source>
        <dbReference type="SAM" id="Phobius"/>
    </source>
</evidence>
<dbReference type="EMBL" id="UZWD01000014">
    <property type="protein sequence ID" value="VDS03740.1"/>
    <property type="molecule type" value="Genomic_DNA"/>
</dbReference>
<name>A0A447I893_9HYPH</name>
<keyword evidence="3" id="KW-1185">Reference proteome</keyword>
<feature type="transmembrane region" description="Helical" evidence="1">
    <location>
        <begin position="291"/>
        <end position="314"/>
    </location>
</feature>
<protein>
    <recommendedName>
        <fullName evidence="4">Transmembrane protein</fullName>
    </recommendedName>
</protein>
<evidence type="ECO:0008006" key="4">
    <source>
        <dbReference type="Google" id="ProtNLM"/>
    </source>
</evidence>
<feature type="transmembrane region" description="Helical" evidence="1">
    <location>
        <begin position="80"/>
        <end position="102"/>
    </location>
</feature>
<dbReference type="AlphaFoldDB" id="A0A447I893"/>
<dbReference type="RefSeq" id="WP_126149340.1">
    <property type="nucleotide sequence ID" value="NZ_JBHTMH010000004.1"/>
</dbReference>
<feature type="transmembrane region" description="Helical" evidence="1">
    <location>
        <begin position="223"/>
        <end position="249"/>
    </location>
</feature>
<feature type="transmembrane region" description="Helical" evidence="1">
    <location>
        <begin position="148"/>
        <end position="171"/>
    </location>
</feature>
<keyword evidence="1" id="KW-1133">Transmembrane helix</keyword>
<keyword evidence="1" id="KW-0812">Transmembrane</keyword>
<evidence type="ECO:0000313" key="2">
    <source>
        <dbReference type="EMBL" id="VDS03740.1"/>
    </source>
</evidence>